<evidence type="ECO:0000313" key="4">
    <source>
        <dbReference type="EMBL" id="OWF44753.1"/>
    </source>
</evidence>
<dbReference type="AlphaFoldDB" id="A0A210Q7P6"/>
<keyword evidence="5" id="KW-1185">Reference proteome</keyword>
<protein>
    <recommendedName>
        <fullName evidence="3">EF-hand domain-containing protein</fullName>
    </recommendedName>
</protein>
<dbReference type="InterPro" id="IPR052394">
    <property type="entry name" value="LRR-containing"/>
</dbReference>
<dbReference type="OrthoDB" id="120976at2759"/>
<dbReference type="SUPFAM" id="SSF52047">
    <property type="entry name" value="RNI-like"/>
    <property type="match status" value="1"/>
</dbReference>
<dbReference type="InterPro" id="IPR002048">
    <property type="entry name" value="EF_hand_dom"/>
</dbReference>
<evidence type="ECO:0000256" key="1">
    <source>
        <dbReference type="ARBA" id="ARBA00022837"/>
    </source>
</evidence>
<feature type="domain" description="EF-hand" evidence="3">
    <location>
        <begin position="454"/>
        <end position="489"/>
    </location>
</feature>
<dbReference type="Proteomes" id="UP000242188">
    <property type="component" value="Unassembled WGS sequence"/>
</dbReference>
<dbReference type="Pfam" id="PF13516">
    <property type="entry name" value="LRR_6"/>
    <property type="match status" value="7"/>
</dbReference>
<proteinExistence type="predicted"/>
<dbReference type="InterPro" id="IPR032675">
    <property type="entry name" value="LRR_dom_sf"/>
</dbReference>
<dbReference type="Gene3D" id="3.80.10.10">
    <property type="entry name" value="Ribonuclease Inhibitor"/>
    <property type="match status" value="2"/>
</dbReference>
<dbReference type="InterPro" id="IPR011992">
    <property type="entry name" value="EF-hand-dom_pair"/>
</dbReference>
<dbReference type="SMART" id="SM00368">
    <property type="entry name" value="LRR_RI"/>
    <property type="match status" value="8"/>
</dbReference>
<feature type="region of interest" description="Disordered" evidence="2">
    <location>
        <begin position="22"/>
        <end position="54"/>
    </location>
</feature>
<feature type="domain" description="EF-hand" evidence="3">
    <location>
        <begin position="418"/>
        <end position="453"/>
    </location>
</feature>
<dbReference type="InterPro" id="IPR018247">
    <property type="entry name" value="EF_Hand_1_Ca_BS"/>
</dbReference>
<dbReference type="GO" id="GO:0005509">
    <property type="term" value="F:calcium ion binding"/>
    <property type="evidence" value="ECO:0007669"/>
    <property type="project" value="InterPro"/>
</dbReference>
<dbReference type="Gene3D" id="1.10.238.10">
    <property type="entry name" value="EF-hand"/>
    <property type="match status" value="1"/>
</dbReference>
<dbReference type="EMBL" id="NEDP02004686">
    <property type="protein sequence ID" value="OWF44753.1"/>
    <property type="molecule type" value="Genomic_DNA"/>
</dbReference>
<evidence type="ECO:0000259" key="3">
    <source>
        <dbReference type="PROSITE" id="PS50222"/>
    </source>
</evidence>
<dbReference type="PANTHER" id="PTHR24114:SF2">
    <property type="entry name" value="F-BOX DOMAIN-CONTAINING PROTEIN-RELATED"/>
    <property type="match status" value="1"/>
</dbReference>
<dbReference type="SMART" id="SM00054">
    <property type="entry name" value="EFh"/>
    <property type="match status" value="2"/>
</dbReference>
<sequence>MTTTKAEYLATTHLPYTSRVCGRMSSERPESKQAGTPRGLDLRRASKNRKRASVDDDTETVLDLTVASVPYDDTGKRTYERACKKYGVTPSSLFLRNLAEKDIDLTNYGLGPKGVMAVSVALVVNSTVTSLVLKGNCIDNAGVLYIQQMMTENMSITDLDLSENSLGTYGAKVMGLMLRENKVVRYLNLSGNQFTDQDAIYLTKQIQDHSSLEHVDLSHNEFGDVSGPEFEKMMSDANRALLALDLSWNQFRLIGAKHLATGMKENAYLKYLNVSWNGLDDGGGKDFGDAIGNNNVIEVIDLSCCRIGPEGFAGILKGLKNNDTLQELRIGKNNIPEDAANAAVEMFDQMESTALTMLDMTDVILGPHFQDRVDELKEKHEGLEIKFGYGDMYGKRKMAGSVDVGEDALLTIKEYMDRHNLTISELFARFDDDGSNSVDYDEFREGIKEAKIDLTDFQVDKLITFIDMDGDGDLDFSEVVLKMKEVTKKREAEDEQRKEEAKNKRKY</sequence>
<comment type="caution">
    <text evidence="4">The sequence shown here is derived from an EMBL/GenBank/DDBJ whole genome shotgun (WGS) entry which is preliminary data.</text>
</comment>
<reference evidence="4 5" key="1">
    <citation type="journal article" date="2017" name="Nat. Ecol. Evol.">
        <title>Scallop genome provides insights into evolution of bilaterian karyotype and development.</title>
        <authorList>
            <person name="Wang S."/>
            <person name="Zhang J."/>
            <person name="Jiao W."/>
            <person name="Li J."/>
            <person name="Xun X."/>
            <person name="Sun Y."/>
            <person name="Guo X."/>
            <person name="Huan P."/>
            <person name="Dong B."/>
            <person name="Zhang L."/>
            <person name="Hu X."/>
            <person name="Sun X."/>
            <person name="Wang J."/>
            <person name="Zhao C."/>
            <person name="Wang Y."/>
            <person name="Wang D."/>
            <person name="Huang X."/>
            <person name="Wang R."/>
            <person name="Lv J."/>
            <person name="Li Y."/>
            <person name="Zhang Z."/>
            <person name="Liu B."/>
            <person name="Lu W."/>
            <person name="Hui Y."/>
            <person name="Liang J."/>
            <person name="Zhou Z."/>
            <person name="Hou R."/>
            <person name="Li X."/>
            <person name="Liu Y."/>
            <person name="Li H."/>
            <person name="Ning X."/>
            <person name="Lin Y."/>
            <person name="Zhao L."/>
            <person name="Xing Q."/>
            <person name="Dou J."/>
            <person name="Li Y."/>
            <person name="Mao J."/>
            <person name="Guo H."/>
            <person name="Dou H."/>
            <person name="Li T."/>
            <person name="Mu C."/>
            <person name="Jiang W."/>
            <person name="Fu Q."/>
            <person name="Fu X."/>
            <person name="Miao Y."/>
            <person name="Liu J."/>
            <person name="Yu Q."/>
            <person name="Li R."/>
            <person name="Liao H."/>
            <person name="Li X."/>
            <person name="Kong Y."/>
            <person name="Jiang Z."/>
            <person name="Chourrout D."/>
            <person name="Li R."/>
            <person name="Bao Z."/>
        </authorList>
    </citation>
    <scope>NUCLEOTIDE SEQUENCE [LARGE SCALE GENOMIC DNA]</scope>
    <source>
        <strain evidence="4 5">PY_sf001</strain>
    </source>
</reference>
<keyword evidence="1" id="KW-0106">Calcium</keyword>
<gene>
    <name evidence="4" type="ORF">KP79_PYT08008</name>
</gene>
<dbReference type="CDD" id="cd00051">
    <property type="entry name" value="EFh"/>
    <property type="match status" value="1"/>
</dbReference>
<dbReference type="InterPro" id="IPR001611">
    <property type="entry name" value="Leu-rich_rpt"/>
</dbReference>
<feature type="region of interest" description="Disordered" evidence="2">
    <location>
        <begin position="487"/>
        <end position="507"/>
    </location>
</feature>
<dbReference type="PANTHER" id="PTHR24114">
    <property type="entry name" value="LEUCINE RICH REPEAT FAMILY PROTEIN"/>
    <property type="match status" value="1"/>
</dbReference>
<name>A0A210Q7P6_MIZYE</name>
<dbReference type="SUPFAM" id="SSF47473">
    <property type="entry name" value="EF-hand"/>
    <property type="match status" value="1"/>
</dbReference>
<organism evidence="4 5">
    <name type="scientific">Mizuhopecten yessoensis</name>
    <name type="common">Japanese scallop</name>
    <name type="synonym">Patinopecten yessoensis</name>
    <dbReference type="NCBI Taxonomy" id="6573"/>
    <lineage>
        <taxon>Eukaryota</taxon>
        <taxon>Metazoa</taxon>
        <taxon>Spiralia</taxon>
        <taxon>Lophotrochozoa</taxon>
        <taxon>Mollusca</taxon>
        <taxon>Bivalvia</taxon>
        <taxon>Autobranchia</taxon>
        <taxon>Pteriomorphia</taxon>
        <taxon>Pectinida</taxon>
        <taxon>Pectinoidea</taxon>
        <taxon>Pectinidae</taxon>
        <taxon>Mizuhopecten</taxon>
    </lineage>
</organism>
<dbReference type="PROSITE" id="PS00018">
    <property type="entry name" value="EF_HAND_1"/>
    <property type="match status" value="2"/>
</dbReference>
<evidence type="ECO:0000256" key="2">
    <source>
        <dbReference type="SAM" id="MobiDB-lite"/>
    </source>
</evidence>
<evidence type="ECO:0000313" key="5">
    <source>
        <dbReference type="Proteomes" id="UP000242188"/>
    </source>
</evidence>
<accession>A0A210Q7P6</accession>
<dbReference type="PROSITE" id="PS50222">
    <property type="entry name" value="EF_HAND_2"/>
    <property type="match status" value="2"/>
</dbReference>